<dbReference type="SUPFAM" id="SSF57938">
    <property type="entry name" value="DnaJ/Hsp40 cysteine-rich domain"/>
    <property type="match status" value="1"/>
</dbReference>
<dbReference type="Gene3D" id="1.10.274.110">
    <property type="match status" value="1"/>
</dbReference>
<evidence type="ECO:0008006" key="3">
    <source>
        <dbReference type="Google" id="ProtNLM"/>
    </source>
</evidence>
<evidence type="ECO:0000313" key="2">
    <source>
        <dbReference type="Proteomes" id="UP000241426"/>
    </source>
</evidence>
<reference evidence="1 2" key="1">
    <citation type="submission" date="2018-01" db="EMBL/GenBank/DDBJ databases">
        <title>Whole genome sequencing of Histamine producing bacteria.</title>
        <authorList>
            <person name="Butler K."/>
        </authorList>
    </citation>
    <scope>NUCLEOTIDE SEQUENCE [LARGE SCALE GENOMIC DNA]</scope>
    <source>
        <strain evidence="1 2">FS-7.2</strain>
    </source>
</reference>
<accession>A0A2T3KEF0</accession>
<dbReference type="InterPro" id="IPR038500">
    <property type="entry name" value="Antitermination_sf"/>
</dbReference>
<proteinExistence type="predicted"/>
<dbReference type="NCBIfam" id="TIGR02642">
    <property type="entry name" value="phage_xxxx"/>
    <property type="match status" value="1"/>
</dbReference>
<protein>
    <recommendedName>
        <fullName evidence="3">Antitermination protein</fullName>
    </recommendedName>
</protein>
<dbReference type="InterPro" id="IPR013464">
    <property type="entry name" value="CHP02642"/>
</dbReference>
<sequence length="265" mass="30042">MSRAIELFARMHEVRSVTADERGRQTLTGDVILAVFGKVQHKMPLGMDLLMAKYVHDAPAANRIIDVMATWLNDESLKRKDLAIALSCVAFDVFCDKPVASQKRQLAALWRKYSDQAKRSNRLIKGWQVKIKQLQPNIDSCETQTAEERLLSAIYELEALIIKERRRIDEYAQSQSLKSSTCPRCNGTGSILNTGECPSCNGRGLFVPSVDNIRQHLRHIGLGRVSDKLWERELKPWFEKCLGKLYVESSSVVSLLSDELHKEQA</sequence>
<dbReference type="Proteomes" id="UP000241426">
    <property type="component" value="Unassembled WGS sequence"/>
</dbReference>
<dbReference type="InterPro" id="IPR036410">
    <property type="entry name" value="HSP_DnaJ_Cys-rich_dom_sf"/>
</dbReference>
<name>A0A2T3KEF0_9GAMM</name>
<comment type="caution">
    <text evidence="1">The sequence shown here is derived from an EMBL/GenBank/DDBJ whole genome shotgun (WGS) entry which is preliminary data.</text>
</comment>
<evidence type="ECO:0000313" key="1">
    <source>
        <dbReference type="EMBL" id="PSU95714.1"/>
    </source>
</evidence>
<gene>
    <name evidence="1" type="ORF">C9J27_17730</name>
</gene>
<dbReference type="AlphaFoldDB" id="A0A2T3KEF0"/>
<dbReference type="EMBL" id="PYNF01000018">
    <property type="protein sequence ID" value="PSU95714.1"/>
    <property type="molecule type" value="Genomic_DNA"/>
</dbReference>
<organism evidence="1 2">
    <name type="scientific">Photobacterium kishitanii</name>
    <dbReference type="NCBI Taxonomy" id="318456"/>
    <lineage>
        <taxon>Bacteria</taxon>
        <taxon>Pseudomonadati</taxon>
        <taxon>Pseudomonadota</taxon>
        <taxon>Gammaproteobacteria</taxon>
        <taxon>Vibrionales</taxon>
        <taxon>Vibrionaceae</taxon>
        <taxon>Photobacterium</taxon>
    </lineage>
</organism>
<dbReference type="RefSeq" id="WP_107289891.1">
    <property type="nucleotide sequence ID" value="NZ_PYNF01000018.1"/>
</dbReference>